<keyword evidence="2" id="KW-0436">Ligase</keyword>
<evidence type="ECO:0000259" key="1">
    <source>
        <dbReference type="Pfam" id="PF09511"/>
    </source>
</evidence>
<dbReference type="GO" id="GO:0016874">
    <property type="term" value="F:ligase activity"/>
    <property type="evidence" value="ECO:0007669"/>
    <property type="project" value="UniProtKB-KW"/>
</dbReference>
<name>A0A481YZ31_9VIRU</name>
<dbReference type="EMBL" id="MK500389">
    <property type="protein sequence ID" value="QBK88458.1"/>
    <property type="molecule type" value="Genomic_DNA"/>
</dbReference>
<sequence>MSEMIKTKKVIKMLTLSEFLKELDPQYVKTKLIFGGTVRTFTYRGFEMEKVFKKYFMRECRGIAFCEKTGKLLALSIHKFFNKGENEATSVEKCEEWEAAGKFSVLEKLDGSMVMPLIHPITCEVVFKTKYAEFDNPIITVAIKKYCRKLIEMGKSPQFEFCGPSNPIVVPQQGKDRLVLIAIRDMVTRKYESREFMVKTRYPDIVEFHTSIPEMGTQQNREGVVVRFHMENGDVVCVKYKLPWYKRYSKSIFKGFSDKEAVLEELVLRQKIDDHISDLTVDDKEILKKIYAKIRRVCDEKKRILAAIPVEIIELSSRECTKWITDTFKDPKVVAIFWMSRRKQFDDILIYKTDFSKYPEEEIIKRRAMKLKKKKKKKLKKKKDGDEEK</sequence>
<organism evidence="2">
    <name type="scientific">Mimivirus LCMiAC01</name>
    <dbReference type="NCBI Taxonomy" id="2506608"/>
    <lineage>
        <taxon>Viruses</taxon>
        <taxon>Varidnaviria</taxon>
        <taxon>Bamfordvirae</taxon>
        <taxon>Nucleocytoviricota</taxon>
        <taxon>Megaviricetes</taxon>
        <taxon>Imitervirales</taxon>
        <taxon>Mimiviridae</taxon>
        <taxon>Klosneuvirinae</taxon>
    </lineage>
</organism>
<gene>
    <name evidence="2" type="ORF">LCMiAC01_01350</name>
</gene>
<dbReference type="InterPro" id="IPR019039">
    <property type="entry name" value="T4-Rnl1-like_N"/>
</dbReference>
<dbReference type="Pfam" id="PF09511">
    <property type="entry name" value="RNA_lig_T4_1"/>
    <property type="match status" value="1"/>
</dbReference>
<feature type="domain" description="T4 RNA ligase 1-like N-terminal" evidence="1">
    <location>
        <begin position="59"/>
        <end position="245"/>
    </location>
</feature>
<reference evidence="2" key="1">
    <citation type="journal article" date="2019" name="MBio">
        <title>Virus Genomes from Deep Sea Sediments Expand the Ocean Megavirome and Support Independent Origins of Viral Gigantism.</title>
        <authorList>
            <person name="Backstrom D."/>
            <person name="Yutin N."/>
            <person name="Jorgensen S.L."/>
            <person name="Dharamshi J."/>
            <person name="Homa F."/>
            <person name="Zaremba-Niedwiedzka K."/>
            <person name="Spang A."/>
            <person name="Wolf Y.I."/>
            <person name="Koonin E.V."/>
            <person name="Ettema T.J."/>
        </authorList>
    </citation>
    <scope>NUCLEOTIDE SEQUENCE</scope>
</reference>
<evidence type="ECO:0000313" key="2">
    <source>
        <dbReference type="EMBL" id="QBK88458.1"/>
    </source>
</evidence>
<protein>
    <submittedName>
        <fullName evidence="2">RNA ligase</fullName>
    </submittedName>
</protein>
<proteinExistence type="predicted"/>
<accession>A0A481YZ31</accession>